<dbReference type="GO" id="GO:0000155">
    <property type="term" value="F:phosphorelay sensor kinase activity"/>
    <property type="evidence" value="ECO:0007669"/>
    <property type="project" value="TreeGrafter"/>
</dbReference>
<dbReference type="Gene3D" id="1.10.10.60">
    <property type="entry name" value="Homeodomain-like"/>
    <property type="match status" value="1"/>
</dbReference>
<dbReference type="RefSeq" id="WP_081030731.1">
    <property type="nucleotide sequence ID" value="NZ_CAXKYA010000001.1"/>
</dbReference>
<dbReference type="InterPro" id="IPR011110">
    <property type="entry name" value="Reg_prop"/>
</dbReference>
<keyword evidence="4" id="KW-0804">Transcription</keyword>
<evidence type="ECO:0000259" key="6">
    <source>
        <dbReference type="PROSITE" id="PS01124"/>
    </source>
</evidence>
<dbReference type="SUPFAM" id="SSF63829">
    <property type="entry name" value="Calcium-dependent phosphotriesterase"/>
    <property type="match status" value="1"/>
</dbReference>
<dbReference type="InterPro" id="IPR018060">
    <property type="entry name" value="HTH_AraC"/>
</dbReference>
<sequence>MRIERVIEDRWKIHLRAEILLVALFCSLAGFAANDKDTYFFQKVDYQQGLSNSAVLCLFQDNEGLMWFGTYDGMNCYDGKSMEVFRTDFSEDKTLSNNVIHSIAQADSSCLWVSTHLGVNRFSKVSRQIVGNYEFPDDYYVNSNSRGNTWVFTGDGIYYYNTRYQRFILQPTSSLPIDSMEQRTFVMDDGTLWLFPPHSGKVQQYSLNAFDADTLSTRLSVSTTEFHSKDIGDIFYQNGIFCFVDRDRDLYMYDISRKSKIYIRNISSLMQKYGVITGIIPFYDDIIIAFRANGLVRLRTSKKYEAEVVNRNIRIYGIYRDPRQGMLWIASDGQGAVIYAKKYAIATNLMLNRISTELSRQVRSVMTDKYGGLWFGTKGDGLIHVPEYQDDLTSSASKAIVYAPGKRVKASSYVKWDEEFHVYKLEQSRYMDGFWIGAGNPGLFYYSFKDDALHPVENPSGQPAIDVHDIYEENDTTLYVVTAGVGFYKMILEKKAGYVRIKEQKRYHFFYEQKEIAMFFPMLAEGDSLLWLGSRERGLVRFDKRTEEYRVISLKEMLHRSVDDILSLHRDHEGKMYVGTTSGLVCLSFEGKQMKATYIGREQGLLNDMIHGVLEDGNDFLWLGTNRGLIKYNPSNGASHDYYYSAGVQIGEFSDDAYYQCPYTGNLFFGGIDGLLYLDRKVAAAPEFYPDILLRRLWIGRTEAVLRDYYAGEEEGLRLKGAQASFALSFAVPDYLTGEEVEYSFILEGYDEQWASFSSANEASYTDVPAGDYTFKIRYRKDVFDTEYKFFSIPVHILSPWYQSTAAYISYLLLGLLFIGYLLHLLRKYIIHERRLKRLLDKEKLRKQSGVNGVGDDVLDRFTLIYNSCDELRAENISYEQRLEKVALIRETVMTALLNPDLLQREELKHFFPDKFIVSARMTIQGVSQQVLRTLEEQGIDHSAVRSVIREDFTYPVYKNALYSILYYCYIQIAGAGKTQGVTVGVEEKASNMLLTFSSEDDTVSKLYESLSGKSSSALLKDADCEFADQLLRCFVQSALERIHASVQYTGNEAAGRLTISLEPSVLEESDEQGKKSVLLLEDRDEMTWLISNFLADEYSVRQVKSVQLAFEEIRRSAPALLLVDMTMYAGAENTFIEYVNRNRSLLSKTAFIPMLTWKVSSSIQRELLLWADSYIVLPYDILFTREVVHNAIYGKREAKQIYMEELGNLAGQIVCTTTEQAEFIRRLLEVIEKNLDNEELGSTLIAERMAMSSRQFYRKFKEISDMAPGDLIRGYRMEKAALLLRSEELSIQDVIAEVGIASRSYFYKEFTRRFGMTPKDYREQWILRAGNNC</sequence>
<dbReference type="Pfam" id="PF07494">
    <property type="entry name" value="Reg_prop"/>
    <property type="match status" value="1"/>
</dbReference>
<dbReference type="PANTHER" id="PTHR43547:SF2">
    <property type="entry name" value="HYBRID SIGNAL TRANSDUCTION HISTIDINE KINASE C"/>
    <property type="match status" value="1"/>
</dbReference>
<evidence type="ECO:0000259" key="7">
    <source>
        <dbReference type="PROSITE" id="PS50110"/>
    </source>
</evidence>
<keyword evidence="3" id="KW-0238">DNA-binding</keyword>
<reference evidence="8 9" key="1">
    <citation type="submission" date="2015-09" db="EMBL/GenBank/DDBJ databases">
        <authorList>
            <consortium name="Pathogen Informatics"/>
        </authorList>
    </citation>
    <scope>NUCLEOTIDE SEQUENCE [LARGE SCALE GENOMIC DNA]</scope>
    <source>
        <strain evidence="8 9">2789STDY5834846</strain>
    </source>
</reference>
<dbReference type="Proteomes" id="UP000095606">
    <property type="component" value="Unassembled WGS sequence"/>
</dbReference>
<dbReference type="Gene3D" id="2.60.40.10">
    <property type="entry name" value="Immunoglobulins"/>
    <property type="match status" value="1"/>
</dbReference>
<name>A0A174E9T8_9BACE</name>
<dbReference type="PANTHER" id="PTHR43547">
    <property type="entry name" value="TWO-COMPONENT HISTIDINE KINASE"/>
    <property type="match status" value="1"/>
</dbReference>
<evidence type="ECO:0000313" key="9">
    <source>
        <dbReference type="Proteomes" id="UP000095606"/>
    </source>
</evidence>
<dbReference type="InterPro" id="IPR015943">
    <property type="entry name" value="WD40/YVTN_repeat-like_dom_sf"/>
</dbReference>
<protein>
    <submittedName>
        <fullName evidence="8">Two component transcriptional regulator, AraC family</fullName>
    </submittedName>
</protein>
<dbReference type="InterPro" id="IPR011123">
    <property type="entry name" value="Y_Y_Y"/>
</dbReference>
<dbReference type="PROSITE" id="PS01124">
    <property type="entry name" value="HTH_ARAC_FAMILY_2"/>
    <property type="match status" value="1"/>
</dbReference>
<evidence type="ECO:0000256" key="5">
    <source>
        <dbReference type="PROSITE-ProRule" id="PRU00169"/>
    </source>
</evidence>
<evidence type="ECO:0000256" key="4">
    <source>
        <dbReference type="ARBA" id="ARBA00023163"/>
    </source>
</evidence>
<accession>A0A174E9T8</accession>
<keyword evidence="1 5" id="KW-0597">Phosphoprotein</keyword>
<dbReference type="SUPFAM" id="SSF46689">
    <property type="entry name" value="Homeodomain-like"/>
    <property type="match status" value="1"/>
</dbReference>
<dbReference type="EMBL" id="CZAE01000001">
    <property type="protein sequence ID" value="CUO34157.1"/>
    <property type="molecule type" value="Genomic_DNA"/>
</dbReference>
<evidence type="ECO:0000313" key="8">
    <source>
        <dbReference type="EMBL" id="CUO34157.1"/>
    </source>
</evidence>
<dbReference type="InterPro" id="IPR001789">
    <property type="entry name" value="Sig_transdc_resp-reg_receiver"/>
</dbReference>
<evidence type="ECO:0000256" key="3">
    <source>
        <dbReference type="ARBA" id="ARBA00023125"/>
    </source>
</evidence>
<dbReference type="InterPro" id="IPR018062">
    <property type="entry name" value="HTH_AraC-typ_CS"/>
</dbReference>
<dbReference type="PROSITE" id="PS00041">
    <property type="entry name" value="HTH_ARAC_FAMILY_1"/>
    <property type="match status" value="1"/>
</dbReference>
<dbReference type="InterPro" id="IPR009057">
    <property type="entry name" value="Homeodomain-like_sf"/>
</dbReference>
<dbReference type="SUPFAM" id="SSF50998">
    <property type="entry name" value="Quinoprotein alcohol dehydrogenase-like"/>
    <property type="match status" value="1"/>
</dbReference>
<dbReference type="GO" id="GO:0043565">
    <property type="term" value="F:sequence-specific DNA binding"/>
    <property type="evidence" value="ECO:0007669"/>
    <property type="project" value="InterPro"/>
</dbReference>
<dbReference type="Pfam" id="PF12833">
    <property type="entry name" value="HTH_18"/>
    <property type="match status" value="1"/>
</dbReference>
<feature type="domain" description="HTH araC/xylS-type" evidence="6">
    <location>
        <begin position="1226"/>
        <end position="1325"/>
    </location>
</feature>
<evidence type="ECO:0000256" key="2">
    <source>
        <dbReference type="ARBA" id="ARBA00023015"/>
    </source>
</evidence>
<gene>
    <name evidence="8" type="primary">soxS_1</name>
    <name evidence="8" type="ORF">ERS852461_00051</name>
</gene>
<dbReference type="Gene3D" id="2.130.10.10">
    <property type="entry name" value="YVTN repeat-like/Quinoprotein amine dehydrogenase"/>
    <property type="match status" value="3"/>
</dbReference>
<dbReference type="InterPro" id="IPR011006">
    <property type="entry name" value="CheY-like_superfamily"/>
</dbReference>
<proteinExistence type="predicted"/>
<feature type="domain" description="Response regulatory" evidence="7">
    <location>
        <begin position="1077"/>
        <end position="1193"/>
    </location>
</feature>
<dbReference type="PROSITE" id="PS50110">
    <property type="entry name" value="RESPONSE_REGULATORY"/>
    <property type="match status" value="1"/>
</dbReference>
<feature type="modified residue" description="4-aspartylphosphate" evidence="5">
    <location>
        <position position="1125"/>
    </location>
</feature>
<dbReference type="GeneID" id="69588734"/>
<dbReference type="InterPro" id="IPR011047">
    <property type="entry name" value="Quinoprotein_ADH-like_sf"/>
</dbReference>
<dbReference type="SUPFAM" id="SSF52172">
    <property type="entry name" value="CheY-like"/>
    <property type="match status" value="1"/>
</dbReference>
<dbReference type="Gene3D" id="3.40.50.2300">
    <property type="match status" value="1"/>
</dbReference>
<dbReference type="GO" id="GO:0003700">
    <property type="term" value="F:DNA-binding transcription factor activity"/>
    <property type="evidence" value="ECO:0007669"/>
    <property type="project" value="InterPro"/>
</dbReference>
<evidence type="ECO:0000256" key="1">
    <source>
        <dbReference type="ARBA" id="ARBA00022553"/>
    </source>
</evidence>
<dbReference type="Pfam" id="PF07495">
    <property type="entry name" value="Y_Y_Y"/>
    <property type="match status" value="1"/>
</dbReference>
<organism evidence="8 9">
    <name type="scientific">Bacteroides faecis</name>
    <dbReference type="NCBI Taxonomy" id="674529"/>
    <lineage>
        <taxon>Bacteria</taxon>
        <taxon>Pseudomonadati</taxon>
        <taxon>Bacteroidota</taxon>
        <taxon>Bacteroidia</taxon>
        <taxon>Bacteroidales</taxon>
        <taxon>Bacteroidaceae</taxon>
        <taxon>Bacteroides</taxon>
    </lineage>
</organism>
<keyword evidence="2" id="KW-0805">Transcription regulation</keyword>
<dbReference type="InterPro" id="IPR013783">
    <property type="entry name" value="Ig-like_fold"/>
</dbReference>
<dbReference type="SMART" id="SM00342">
    <property type="entry name" value="HTH_ARAC"/>
    <property type="match status" value="1"/>
</dbReference>